<evidence type="ECO:0000256" key="1">
    <source>
        <dbReference type="SAM" id="Coils"/>
    </source>
</evidence>
<gene>
    <name evidence="2" type="ordered locus">Cyast_0532</name>
</gene>
<dbReference type="AlphaFoldDB" id="K9YHR7"/>
<dbReference type="BioCyc" id="CSTA292563:G1353-537-MONOMER"/>
<dbReference type="EMBL" id="CP003940">
    <property type="protein sequence ID" value="AFZ46511.1"/>
    <property type="molecule type" value="Genomic_DNA"/>
</dbReference>
<protein>
    <submittedName>
        <fullName evidence="2">Uncharacterized protein</fullName>
    </submittedName>
</protein>
<organism evidence="2 3">
    <name type="scientific">Cyanobacterium stanieri (strain ATCC 29140 / PCC 7202)</name>
    <dbReference type="NCBI Taxonomy" id="292563"/>
    <lineage>
        <taxon>Bacteria</taxon>
        <taxon>Bacillati</taxon>
        <taxon>Cyanobacteriota</taxon>
        <taxon>Cyanophyceae</taxon>
        <taxon>Oscillatoriophycideae</taxon>
        <taxon>Chroococcales</taxon>
        <taxon>Geminocystaceae</taxon>
        <taxon>Cyanobacterium</taxon>
    </lineage>
</organism>
<dbReference type="HOGENOM" id="CLU_2247547_0_0_3"/>
<proteinExistence type="predicted"/>
<dbReference type="KEGG" id="csn:Cyast_0532"/>
<sequence>MKEQKKLDNLNYREAQKRNSQHFKNLQKKEQKLLKEKGYRNVGWNNVINSWQLLQTKNNYKPIDFVDFAIQKAEENYQKAKEEDDLMEVLNAGKKVISALKMKYQ</sequence>
<dbReference type="STRING" id="292563.Cyast_0532"/>
<dbReference type="Proteomes" id="UP000010483">
    <property type="component" value="Chromosome"/>
</dbReference>
<keyword evidence="3" id="KW-1185">Reference proteome</keyword>
<feature type="coiled-coil region" evidence="1">
    <location>
        <begin position="63"/>
        <end position="90"/>
    </location>
</feature>
<evidence type="ECO:0000313" key="2">
    <source>
        <dbReference type="EMBL" id="AFZ46511.1"/>
    </source>
</evidence>
<evidence type="ECO:0000313" key="3">
    <source>
        <dbReference type="Proteomes" id="UP000010483"/>
    </source>
</evidence>
<accession>K9YHR7</accession>
<name>K9YHR7_CYASC</name>
<reference evidence="3" key="1">
    <citation type="journal article" date="2013" name="Proc. Natl. Acad. Sci. U.S.A.">
        <title>Improving the coverage of the cyanobacterial phylum using diversity-driven genome sequencing.</title>
        <authorList>
            <person name="Shih P.M."/>
            <person name="Wu D."/>
            <person name="Latifi A."/>
            <person name="Axen S.D."/>
            <person name="Fewer D.P."/>
            <person name="Talla E."/>
            <person name="Calteau A."/>
            <person name="Cai F."/>
            <person name="Tandeau de Marsac N."/>
            <person name="Rippka R."/>
            <person name="Herdman M."/>
            <person name="Sivonen K."/>
            <person name="Coursin T."/>
            <person name="Laurent T."/>
            <person name="Goodwin L."/>
            <person name="Nolan M."/>
            <person name="Davenport K.W."/>
            <person name="Han C.S."/>
            <person name="Rubin E.M."/>
            <person name="Eisen J.A."/>
            <person name="Woyke T."/>
            <person name="Gugger M."/>
            <person name="Kerfeld C.A."/>
        </authorList>
    </citation>
    <scope>NUCLEOTIDE SEQUENCE [LARGE SCALE GENOMIC DNA]</scope>
    <source>
        <strain evidence="3">ATCC 29140 / PCC 7202</strain>
    </source>
</reference>
<keyword evidence="1" id="KW-0175">Coiled coil</keyword>
<dbReference type="eggNOG" id="ENOG5033KUY">
    <property type="taxonomic scope" value="Bacteria"/>
</dbReference>